<accession>A0ABS5BV45</accession>
<dbReference type="RefSeq" id="WP_210656781.1">
    <property type="nucleotide sequence ID" value="NZ_JAGKQQ010000001.1"/>
</dbReference>
<sequence>MGRAWKLSRCVAGGLLCVAGFARGDEPVRAPLPHTAATKAPVALPPLPLAPAPLLGASAPLPSPIAPSASLPAIPAIPPIGGAAPVAAAQPKAAELPKDTTRQPIDRLLDPANPAKPGGQQDAATQASYAYFPTLGFAGQSGVLPRSGSNNEYETVEDRWRTGFPAWDRYGLNHPRVFDYPYRLGRWYDPYNQNVLKGDYPIIGQHTFLTLTGTSSTLFEGRMIPTATTPFESTARPLETEFFQRPGQFVFSELATFSFDLFHGDAAFKPADWRVKVTPAINANALSVSELGVINPDVRKGTVRDRSWTTLQEWFAEYKIADLSPEYDFVSVRAGSQPFTSDFRGFIFSDVNRGVRLFGNLDGNRTQFNLAYFRQLEKDTNSQLNTFTDRDQDIIIANLYRQDFIFPGYTSSVSYHYNNDAPSTKFDKNGFLVRPDPAGTFQPHRVEAHYLGWAGDGHIDRYNISHAFYWVLGRDSRNPIAGQPTSISAQLAALELSYDRDWARFRVSGLYQSGDGNARNGHATGFDSILDQQNFGGEFSFWRRNRIPLFGVGLTNDQSNLANLRSSRIQGQSNFVNPGLWLINYGVDIDITPRLRSINNANALFFDKTSSLEVFTFQSNIDRFIGVDLSTGFEYRPRLNNNAILLGGLSVLLPGGGFRQLYNDKGGGKVTSLFSGFTEIIFTF</sequence>
<evidence type="ECO:0000313" key="1">
    <source>
        <dbReference type="EMBL" id="MBP3957584.1"/>
    </source>
</evidence>
<protein>
    <recommendedName>
        <fullName evidence="3">Alginate export domain-containing protein</fullName>
    </recommendedName>
</protein>
<dbReference type="EMBL" id="JAGKQQ010000001">
    <property type="protein sequence ID" value="MBP3957584.1"/>
    <property type="molecule type" value="Genomic_DNA"/>
</dbReference>
<evidence type="ECO:0008006" key="3">
    <source>
        <dbReference type="Google" id="ProtNLM"/>
    </source>
</evidence>
<name>A0ABS5BV45_9BACT</name>
<reference evidence="1 2" key="1">
    <citation type="submission" date="2021-04" db="EMBL/GenBank/DDBJ databases">
        <authorList>
            <person name="Ivanova A."/>
        </authorList>
    </citation>
    <scope>NUCLEOTIDE SEQUENCE [LARGE SCALE GENOMIC DNA]</scope>
    <source>
        <strain evidence="1 2">G18</strain>
    </source>
</reference>
<dbReference type="Proteomes" id="UP000676565">
    <property type="component" value="Unassembled WGS sequence"/>
</dbReference>
<proteinExistence type="predicted"/>
<evidence type="ECO:0000313" key="2">
    <source>
        <dbReference type="Proteomes" id="UP000676565"/>
    </source>
</evidence>
<keyword evidence="2" id="KW-1185">Reference proteome</keyword>
<organism evidence="1 2">
    <name type="scientific">Gemmata palustris</name>
    <dbReference type="NCBI Taxonomy" id="2822762"/>
    <lineage>
        <taxon>Bacteria</taxon>
        <taxon>Pseudomonadati</taxon>
        <taxon>Planctomycetota</taxon>
        <taxon>Planctomycetia</taxon>
        <taxon>Gemmatales</taxon>
        <taxon>Gemmataceae</taxon>
        <taxon>Gemmata</taxon>
    </lineage>
</organism>
<comment type="caution">
    <text evidence="1">The sequence shown here is derived from an EMBL/GenBank/DDBJ whole genome shotgun (WGS) entry which is preliminary data.</text>
</comment>
<gene>
    <name evidence="1" type="ORF">J8F10_20235</name>
</gene>